<dbReference type="GO" id="GO:0046983">
    <property type="term" value="F:protein dimerization activity"/>
    <property type="evidence" value="ECO:0007669"/>
    <property type="project" value="InterPro"/>
</dbReference>
<evidence type="ECO:0000259" key="2">
    <source>
        <dbReference type="PROSITE" id="PS50888"/>
    </source>
</evidence>
<comment type="caution">
    <text evidence="3">The sequence shown here is derived from an EMBL/GenBank/DDBJ whole genome shotgun (WGS) entry which is preliminary data.</text>
</comment>
<dbReference type="InterPro" id="IPR036638">
    <property type="entry name" value="HLH_DNA-bd_sf"/>
</dbReference>
<organism evidence="3 4">
    <name type="scientific">Boothiomyces macroporosus</name>
    <dbReference type="NCBI Taxonomy" id="261099"/>
    <lineage>
        <taxon>Eukaryota</taxon>
        <taxon>Fungi</taxon>
        <taxon>Fungi incertae sedis</taxon>
        <taxon>Chytridiomycota</taxon>
        <taxon>Chytridiomycota incertae sedis</taxon>
        <taxon>Chytridiomycetes</taxon>
        <taxon>Rhizophydiales</taxon>
        <taxon>Terramycetaceae</taxon>
        <taxon>Boothiomyces</taxon>
    </lineage>
</organism>
<evidence type="ECO:0000313" key="4">
    <source>
        <dbReference type="Proteomes" id="UP001210925"/>
    </source>
</evidence>
<dbReference type="AlphaFoldDB" id="A0AAD5UBP9"/>
<dbReference type="InterPro" id="IPR011598">
    <property type="entry name" value="bHLH_dom"/>
</dbReference>
<dbReference type="Pfam" id="PF00010">
    <property type="entry name" value="HLH"/>
    <property type="match status" value="1"/>
</dbReference>
<keyword evidence="4" id="KW-1185">Reference proteome</keyword>
<gene>
    <name evidence="3" type="ORF">HK103_000523</name>
</gene>
<feature type="region of interest" description="Disordered" evidence="1">
    <location>
        <begin position="1"/>
        <end position="23"/>
    </location>
</feature>
<sequence length="115" mass="13181">MNSVLHLGAKIDKRKSHSENEKKRRDRFKALINKLKLLVPKSKSENIQQMAILENACEYIQKVQQVLRERGLIEEEPAPIDLLAQYQSEFRIVKAEAEECSDSGESSIKISNLLC</sequence>
<proteinExistence type="predicted"/>
<dbReference type="SMART" id="SM00353">
    <property type="entry name" value="HLH"/>
    <property type="match status" value="1"/>
</dbReference>
<reference evidence="3" key="1">
    <citation type="submission" date="2020-05" db="EMBL/GenBank/DDBJ databases">
        <title>Phylogenomic resolution of chytrid fungi.</title>
        <authorList>
            <person name="Stajich J.E."/>
            <person name="Amses K."/>
            <person name="Simmons R."/>
            <person name="Seto K."/>
            <person name="Myers J."/>
            <person name="Bonds A."/>
            <person name="Quandt C.A."/>
            <person name="Barry K."/>
            <person name="Liu P."/>
            <person name="Grigoriev I."/>
            <person name="Longcore J.E."/>
            <person name="James T.Y."/>
        </authorList>
    </citation>
    <scope>NUCLEOTIDE SEQUENCE</scope>
    <source>
        <strain evidence="3">PLAUS21</strain>
    </source>
</reference>
<evidence type="ECO:0000256" key="1">
    <source>
        <dbReference type="SAM" id="MobiDB-lite"/>
    </source>
</evidence>
<accession>A0AAD5UBP9</accession>
<dbReference type="SUPFAM" id="SSF47459">
    <property type="entry name" value="HLH, helix-loop-helix DNA-binding domain"/>
    <property type="match status" value="1"/>
</dbReference>
<protein>
    <recommendedName>
        <fullName evidence="2">BHLH domain-containing protein</fullName>
    </recommendedName>
</protein>
<feature type="domain" description="BHLH" evidence="2">
    <location>
        <begin position="12"/>
        <end position="63"/>
    </location>
</feature>
<dbReference type="Proteomes" id="UP001210925">
    <property type="component" value="Unassembled WGS sequence"/>
</dbReference>
<dbReference type="EMBL" id="JADGKB010000108">
    <property type="protein sequence ID" value="KAJ3253491.1"/>
    <property type="molecule type" value="Genomic_DNA"/>
</dbReference>
<name>A0AAD5UBP9_9FUNG</name>
<dbReference type="Gene3D" id="4.10.280.10">
    <property type="entry name" value="Helix-loop-helix DNA-binding domain"/>
    <property type="match status" value="1"/>
</dbReference>
<evidence type="ECO:0000313" key="3">
    <source>
        <dbReference type="EMBL" id="KAJ3253491.1"/>
    </source>
</evidence>
<dbReference type="PROSITE" id="PS50888">
    <property type="entry name" value="BHLH"/>
    <property type="match status" value="1"/>
</dbReference>